<evidence type="ECO:0000313" key="4">
    <source>
        <dbReference type="Proteomes" id="UP000094296"/>
    </source>
</evidence>
<feature type="transmembrane region" description="Helical" evidence="1">
    <location>
        <begin position="109"/>
        <end position="127"/>
    </location>
</feature>
<feature type="transmembrane region" description="Helical" evidence="1">
    <location>
        <begin position="88"/>
        <end position="104"/>
    </location>
</feature>
<dbReference type="SUPFAM" id="SSF50156">
    <property type="entry name" value="PDZ domain-like"/>
    <property type="match status" value="1"/>
</dbReference>
<feature type="transmembrane region" description="Helical" evidence="1">
    <location>
        <begin position="269"/>
        <end position="285"/>
    </location>
</feature>
<keyword evidence="4" id="KW-1185">Reference proteome</keyword>
<evidence type="ECO:0000256" key="1">
    <source>
        <dbReference type="SAM" id="Phobius"/>
    </source>
</evidence>
<dbReference type="InterPro" id="IPR001478">
    <property type="entry name" value="PDZ"/>
</dbReference>
<dbReference type="Proteomes" id="UP000094296">
    <property type="component" value="Unassembled WGS sequence"/>
</dbReference>
<feature type="transmembrane region" description="Helical" evidence="1">
    <location>
        <begin position="147"/>
        <end position="165"/>
    </location>
</feature>
<dbReference type="EMBL" id="MIJE01000003">
    <property type="protein sequence ID" value="OEF97828.1"/>
    <property type="molecule type" value="Genomic_DNA"/>
</dbReference>
<feature type="transmembrane region" description="Helical" evidence="1">
    <location>
        <begin position="57"/>
        <end position="82"/>
    </location>
</feature>
<dbReference type="Gene3D" id="2.30.42.10">
    <property type="match status" value="1"/>
</dbReference>
<evidence type="ECO:0000313" key="3">
    <source>
        <dbReference type="EMBL" id="OEF97828.1"/>
    </source>
</evidence>
<accession>A0A1E5G464</accession>
<protein>
    <recommendedName>
        <fullName evidence="2">PDZ domain-containing protein</fullName>
    </recommendedName>
</protein>
<gene>
    <name evidence="3" type="ORF">BHF68_13425</name>
</gene>
<keyword evidence="1" id="KW-0812">Transmembrane</keyword>
<comment type="caution">
    <text evidence="3">The sequence shown here is derived from an EMBL/GenBank/DDBJ whole genome shotgun (WGS) entry which is preliminary data.</text>
</comment>
<feature type="transmembrane region" description="Helical" evidence="1">
    <location>
        <begin position="17"/>
        <end position="36"/>
    </location>
</feature>
<dbReference type="Pfam" id="PF17820">
    <property type="entry name" value="PDZ_6"/>
    <property type="match status" value="1"/>
</dbReference>
<dbReference type="SMART" id="SM00228">
    <property type="entry name" value="PDZ"/>
    <property type="match status" value="1"/>
</dbReference>
<dbReference type="OrthoDB" id="198399at2"/>
<dbReference type="STRING" id="766136.BHF68_13425"/>
<organism evidence="3 4">
    <name type="scientific">Desulfuribacillus alkaliarsenatis</name>
    <dbReference type="NCBI Taxonomy" id="766136"/>
    <lineage>
        <taxon>Bacteria</taxon>
        <taxon>Bacillati</taxon>
        <taxon>Bacillota</taxon>
        <taxon>Desulfuribacillia</taxon>
        <taxon>Desulfuribacillales</taxon>
        <taxon>Desulfuribacillaceae</taxon>
        <taxon>Desulfuribacillus</taxon>
    </lineage>
</organism>
<dbReference type="InterPro" id="IPR041489">
    <property type="entry name" value="PDZ_6"/>
</dbReference>
<name>A0A1E5G464_9FIRM</name>
<reference evidence="3 4" key="1">
    <citation type="submission" date="2016-09" db="EMBL/GenBank/DDBJ databases">
        <title>Draft genome sequence for the type strain of Desulfuribacillus alkaliarsenatis AHT28, an obligately anaerobic, sulfidogenic bacterium isolated from Russian soda lake sediments.</title>
        <authorList>
            <person name="Abin C.A."/>
            <person name="Hollibaugh J.T."/>
        </authorList>
    </citation>
    <scope>NUCLEOTIDE SEQUENCE [LARGE SCALE GENOMIC DNA]</scope>
    <source>
        <strain evidence="3 4">AHT28</strain>
    </source>
</reference>
<dbReference type="AlphaFoldDB" id="A0A1E5G464"/>
<proteinExistence type="predicted"/>
<keyword evidence="1" id="KW-1133">Transmembrane helix</keyword>
<feature type="transmembrane region" description="Helical" evidence="1">
    <location>
        <begin position="231"/>
        <end position="257"/>
    </location>
</feature>
<sequence length="433" mass="48402">MFPFVDIAMAIAQNVKFLLLNPFIYVVILLIIMQYRRLINNERKMFSVRVNSVTEQTLVSIGFGILGGLFASILLLTIGVVLNPYDMMYVWVVAIMVALINIRYLCFSYATGILGTLAFVTIIWPQGSELPLFGSLWDGLANLNVPVIIALVAILHLTESLLIWIHGDKKASPVFISSKRGQLVGGFTMQKFWFVPLFIIVAIDPSALAEIPEPGEGGEGMIYFPEWWPLLPISTIAGVVLGMLPIPAVLGYGDIAISRTPKQKARQTAIHLALYSVVLLMLALLSVYSPWLLLLAALFSAVAHESIIIMGHRRELLETPIYNHPSNGVRILQVLPNSTAEKIGLKSGEVIVKVNGFPIYNETELHFALSLQPVYVKLEVENLEGEIKFVKTPLYQGEHHSLGVILVPEQKTKNYVKINTDNPFKRLWKRFRR</sequence>
<dbReference type="RefSeq" id="WP_069642459.1">
    <property type="nucleotide sequence ID" value="NZ_MIJE01000003.1"/>
</dbReference>
<keyword evidence="1" id="KW-0472">Membrane</keyword>
<dbReference type="InterPro" id="IPR036034">
    <property type="entry name" value="PDZ_sf"/>
</dbReference>
<feature type="domain" description="PDZ" evidence="2">
    <location>
        <begin position="303"/>
        <end position="384"/>
    </location>
</feature>
<evidence type="ECO:0000259" key="2">
    <source>
        <dbReference type="SMART" id="SM00228"/>
    </source>
</evidence>
<feature type="transmembrane region" description="Helical" evidence="1">
    <location>
        <begin position="192"/>
        <end position="211"/>
    </location>
</feature>